<dbReference type="OrthoDB" id="5122625at2"/>
<reference evidence="3 4" key="1">
    <citation type="submission" date="2019-09" db="EMBL/GenBank/DDBJ databases">
        <title>Phylogeny of genus Pseudoclavibacter and closely related genus.</title>
        <authorList>
            <person name="Li Y."/>
        </authorList>
    </citation>
    <scope>NUCLEOTIDE SEQUENCE [LARGE SCALE GENOMIC DNA]</scope>
    <source>
        <strain evidence="3 4">THG-MD12</strain>
    </source>
</reference>
<evidence type="ECO:0000256" key="1">
    <source>
        <dbReference type="SAM" id="MobiDB-lite"/>
    </source>
</evidence>
<protein>
    <submittedName>
        <fullName evidence="3">Uncharacterized protein</fullName>
    </submittedName>
</protein>
<dbReference type="Proteomes" id="UP000490386">
    <property type="component" value="Unassembled WGS sequence"/>
</dbReference>
<keyword evidence="2" id="KW-1133">Transmembrane helix</keyword>
<evidence type="ECO:0000313" key="3">
    <source>
        <dbReference type="EMBL" id="KAB1636208.1"/>
    </source>
</evidence>
<dbReference type="AlphaFoldDB" id="A0A7J5AXQ2"/>
<accession>A0A7J5AXQ2</accession>
<keyword evidence="4" id="KW-1185">Reference proteome</keyword>
<keyword evidence="2" id="KW-0472">Membrane</keyword>
<organism evidence="3 4">
    <name type="scientific">Pseudoclavibacter terrae</name>
    <dbReference type="NCBI Taxonomy" id="1530195"/>
    <lineage>
        <taxon>Bacteria</taxon>
        <taxon>Bacillati</taxon>
        <taxon>Actinomycetota</taxon>
        <taxon>Actinomycetes</taxon>
        <taxon>Micrococcales</taxon>
        <taxon>Microbacteriaceae</taxon>
        <taxon>Pseudoclavibacter</taxon>
    </lineage>
</organism>
<keyword evidence="2" id="KW-0812">Transmembrane</keyword>
<comment type="caution">
    <text evidence="3">The sequence shown here is derived from an EMBL/GenBank/DDBJ whole genome shotgun (WGS) entry which is preliminary data.</text>
</comment>
<feature type="transmembrane region" description="Helical" evidence="2">
    <location>
        <begin position="28"/>
        <end position="46"/>
    </location>
</feature>
<evidence type="ECO:0000256" key="2">
    <source>
        <dbReference type="SAM" id="Phobius"/>
    </source>
</evidence>
<name>A0A7J5AXQ2_9MICO</name>
<dbReference type="RefSeq" id="WP_151424917.1">
    <property type="nucleotide sequence ID" value="NZ_CANKVH010000004.1"/>
</dbReference>
<feature type="region of interest" description="Disordered" evidence="1">
    <location>
        <begin position="51"/>
        <end position="73"/>
    </location>
</feature>
<sequence length="73" mass="8146">MKKLMLNTYAWVALAFYVVALIDLGRDGGIWIVWFALGMVFTVIAYRKPKPSGQADAHVDGSNDSNDDREETP</sequence>
<evidence type="ECO:0000313" key="4">
    <source>
        <dbReference type="Proteomes" id="UP000490386"/>
    </source>
</evidence>
<dbReference type="EMBL" id="WBJX01000007">
    <property type="protein sequence ID" value="KAB1636208.1"/>
    <property type="molecule type" value="Genomic_DNA"/>
</dbReference>
<proteinExistence type="predicted"/>
<feature type="transmembrane region" description="Helical" evidence="2">
    <location>
        <begin position="5"/>
        <end position="22"/>
    </location>
</feature>
<gene>
    <name evidence="3" type="ORF">F8O03_16935</name>
</gene>